<comment type="caution">
    <text evidence="1">The sequence shown here is derived from an EMBL/GenBank/DDBJ whole genome shotgun (WGS) entry which is preliminary data.</text>
</comment>
<dbReference type="EMBL" id="CAJNOL010000651">
    <property type="protein sequence ID" value="CAF1152993.1"/>
    <property type="molecule type" value="Genomic_DNA"/>
</dbReference>
<dbReference type="EMBL" id="CAJNOL010000651">
    <property type="protein sequence ID" value="CAF1153012.1"/>
    <property type="molecule type" value="Genomic_DNA"/>
</dbReference>
<sequence>MSKTIRQKIAHAIQTIRSSSQDKQTSTKTKISSCCSVSKPKDYEYISYELKQSSTNNDYVDLSECHSWSLSYSKDSGISYDKNLSSISLSNENFHQFQSTQIHSNNSTSHLSLSNISSIPNDQLNISNFDVTAWCTIPTSFQCCRCHCHHHFNIDHLQNPTNNTNHLDFPQQHEEKRTKNQIFPFIF</sequence>
<dbReference type="Proteomes" id="UP000663870">
    <property type="component" value="Unassembled WGS sequence"/>
</dbReference>
<dbReference type="AlphaFoldDB" id="A0A814SZ66"/>
<protein>
    <submittedName>
        <fullName evidence="1">Uncharacterized protein</fullName>
    </submittedName>
</protein>
<accession>A0A814SZ66</accession>
<gene>
    <name evidence="1" type="ORF">JXQ802_LOCUS21835</name>
    <name evidence="2" type="ORF">JXQ802_LOCUS21836</name>
</gene>
<name>A0A814SZ66_9BILA</name>
<evidence type="ECO:0000313" key="2">
    <source>
        <dbReference type="EMBL" id="CAF1153012.1"/>
    </source>
</evidence>
<proteinExistence type="predicted"/>
<evidence type="ECO:0000313" key="1">
    <source>
        <dbReference type="EMBL" id="CAF1152993.1"/>
    </source>
</evidence>
<evidence type="ECO:0000313" key="3">
    <source>
        <dbReference type="Proteomes" id="UP000663870"/>
    </source>
</evidence>
<keyword evidence="3" id="KW-1185">Reference proteome</keyword>
<organism evidence="1 3">
    <name type="scientific">Rotaria sordida</name>
    <dbReference type="NCBI Taxonomy" id="392033"/>
    <lineage>
        <taxon>Eukaryota</taxon>
        <taxon>Metazoa</taxon>
        <taxon>Spiralia</taxon>
        <taxon>Gnathifera</taxon>
        <taxon>Rotifera</taxon>
        <taxon>Eurotatoria</taxon>
        <taxon>Bdelloidea</taxon>
        <taxon>Philodinida</taxon>
        <taxon>Philodinidae</taxon>
        <taxon>Rotaria</taxon>
    </lineage>
</organism>
<reference evidence="1" key="1">
    <citation type="submission" date="2021-02" db="EMBL/GenBank/DDBJ databases">
        <authorList>
            <person name="Nowell W R."/>
        </authorList>
    </citation>
    <scope>NUCLEOTIDE SEQUENCE</scope>
</reference>